<dbReference type="EMBL" id="PHFL01000007">
    <property type="protein sequence ID" value="RFM25238.1"/>
    <property type="molecule type" value="Genomic_DNA"/>
</dbReference>
<dbReference type="AlphaFoldDB" id="A0A395M4U9"/>
<evidence type="ECO:0000313" key="2">
    <source>
        <dbReference type="Proteomes" id="UP000266389"/>
    </source>
</evidence>
<comment type="caution">
    <text evidence="1">The sequence shown here is derived from an EMBL/GenBank/DDBJ whole genome shotgun (WGS) entry which is preliminary data.</text>
</comment>
<dbReference type="Gene3D" id="3.20.20.410">
    <property type="entry name" value="Protein of unknown function UPF0759"/>
    <property type="match status" value="1"/>
</dbReference>
<protein>
    <submittedName>
        <fullName evidence="1">DUF72 domain-containing protein</fullName>
    </submittedName>
</protein>
<dbReference type="InterPro" id="IPR036520">
    <property type="entry name" value="UPF0759_sf"/>
</dbReference>
<reference evidence="1 2" key="1">
    <citation type="journal article" date="2011" name="ISME J.">
        <title>Community ecology of hot spring cyanobacterial mats: predominant populations and their functional potential.</title>
        <authorList>
            <person name="Klatt C.G."/>
            <person name="Wood J.M."/>
            <person name="Rusch D.B."/>
            <person name="Bateson M.M."/>
            <person name="Hamamura N."/>
            <person name="Heidelberg J.F."/>
            <person name="Grossman A.R."/>
            <person name="Bhaya D."/>
            <person name="Cohan F.M."/>
            <person name="Kuhl M."/>
            <person name="Bryant D.A."/>
            <person name="Ward D.M."/>
        </authorList>
    </citation>
    <scope>NUCLEOTIDE SEQUENCE [LARGE SCALE GENOMIC DNA]</scope>
    <source>
        <strain evidence="1">OS</strain>
    </source>
</reference>
<dbReference type="InterPro" id="IPR002763">
    <property type="entry name" value="DUF72"/>
</dbReference>
<organism evidence="1 2">
    <name type="scientific">Candidatus Thermochlorobacter aerophilus</name>
    <dbReference type="NCBI Taxonomy" id="1868324"/>
    <lineage>
        <taxon>Bacteria</taxon>
        <taxon>Pseudomonadati</taxon>
        <taxon>Chlorobiota</taxon>
        <taxon>Chlorobiia</taxon>
        <taxon>Chlorobiales</taxon>
        <taxon>Candidatus Thermochlorobacteriaceae</taxon>
        <taxon>Candidatus Thermochlorobacter</taxon>
    </lineage>
</organism>
<dbReference type="Pfam" id="PF01904">
    <property type="entry name" value="DUF72"/>
    <property type="match status" value="1"/>
</dbReference>
<accession>A0A395M4U9</accession>
<proteinExistence type="predicted"/>
<dbReference type="SUPFAM" id="SSF117396">
    <property type="entry name" value="TM1631-like"/>
    <property type="match status" value="1"/>
</dbReference>
<name>A0A395M4U9_9BACT</name>
<gene>
    <name evidence="1" type="ORF">D0433_01030</name>
</gene>
<sequence length="258" mass="30010">MLKKLYIGTSTWSQKDWVGNFYPPQTKPQDFLVEYAKRFPTVEIDSTFYAIPRKSVVEAWYDKTPAEFIFSAKFPQSITHEKKLHNASEELKQFLDTMMLLKEKLGCLVLQFPPDYAAMPEHVETMERFLATLPTRSCRIALEVRHRSWLTEQFFTLLHQHQIALVFTDQPAMRGIGVQTAPFIYIRWLGNRKLLSEPFTHLVFDKTADMTAWAKFIASLDFEVGFGYFNNHYAGHSPSSVEAFNRIYAEVCMQRKSA</sequence>
<evidence type="ECO:0000313" key="1">
    <source>
        <dbReference type="EMBL" id="RFM25238.1"/>
    </source>
</evidence>
<dbReference type="PANTHER" id="PTHR30348">
    <property type="entry name" value="UNCHARACTERIZED PROTEIN YECE"/>
    <property type="match status" value="1"/>
</dbReference>
<dbReference type="Proteomes" id="UP000266389">
    <property type="component" value="Unassembled WGS sequence"/>
</dbReference>
<dbReference type="PANTHER" id="PTHR30348:SF4">
    <property type="entry name" value="DUF72 DOMAIN-CONTAINING PROTEIN"/>
    <property type="match status" value="1"/>
</dbReference>